<name>A0A8C3W947_9CETA</name>
<feature type="compositionally biased region" description="Polar residues" evidence="1">
    <location>
        <begin position="184"/>
        <end position="201"/>
    </location>
</feature>
<dbReference type="Proteomes" id="UP000694540">
    <property type="component" value="Unplaced"/>
</dbReference>
<feature type="compositionally biased region" description="Pro residues" evidence="1">
    <location>
        <begin position="500"/>
        <end position="510"/>
    </location>
</feature>
<feature type="compositionally biased region" description="Low complexity" evidence="1">
    <location>
        <begin position="445"/>
        <end position="460"/>
    </location>
</feature>
<protein>
    <recommendedName>
        <fullName evidence="4">EZH inhibitory protein</fullName>
    </recommendedName>
</protein>
<feature type="region of interest" description="Disordered" evidence="1">
    <location>
        <begin position="442"/>
        <end position="510"/>
    </location>
</feature>
<feature type="compositionally biased region" description="Basic residues" evidence="1">
    <location>
        <begin position="225"/>
        <end position="234"/>
    </location>
</feature>
<evidence type="ECO:0000313" key="3">
    <source>
        <dbReference type="Proteomes" id="UP000694540"/>
    </source>
</evidence>
<dbReference type="PANTHER" id="PTHR22467:SF1">
    <property type="entry name" value="EZH INHIBITORY PROTEIN"/>
    <property type="match status" value="1"/>
</dbReference>
<dbReference type="Ensembl" id="ENSCWAT00000008312.1">
    <property type="protein sequence ID" value="ENSCWAP00000007627.1"/>
    <property type="gene ID" value="ENSCWAG00000005929.1"/>
</dbReference>
<dbReference type="GeneTree" id="ENSGT00390000008621"/>
<dbReference type="GO" id="GO:0005634">
    <property type="term" value="C:nucleus"/>
    <property type="evidence" value="ECO:0007669"/>
    <property type="project" value="TreeGrafter"/>
</dbReference>
<feature type="compositionally biased region" description="Polar residues" evidence="1">
    <location>
        <begin position="61"/>
        <end position="70"/>
    </location>
</feature>
<reference evidence="2" key="1">
    <citation type="submission" date="2025-08" db="UniProtKB">
        <authorList>
            <consortium name="Ensembl"/>
        </authorList>
    </citation>
    <scope>IDENTIFICATION</scope>
</reference>
<dbReference type="InterPro" id="IPR052882">
    <property type="entry name" value="EZH_Inhibitor"/>
</dbReference>
<feature type="region of interest" description="Disordered" evidence="1">
    <location>
        <begin position="1"/>
        <end position="107"/>
    </location>
</feature>
<evidence type="ECO:0008006" key="4">
    <source>
        <dbReference type="Google" id="ProtNLM"/>
    </source>
</evidence>
<evidence type="ECO:0000256" key="1">
    <source>
        <dbReference type="SAM" id="MobiDB-lite"/>
    </source>
</evidence>
<organism evidence="2 3">
    <name type="scientific">Catagonus wagneri</name>
    <name type="common">Chacoan peccary</name>
    <dbReference type="NCBI Taxonomy" id="51154"/>
    <lineage>
        <taxon>Eukaryota</taxon>
        <taxon>Metazoa</taxon>
        <taxon>Chordata</taxon>
        <taxon>Craniata</taxon>
        <taxon>Vertebrata</taxon>
        <taxon>Euteleostomi</taxon>
        <taxon>Mammalia</taxon>
        <taxon>Eutheria</taxon>
        <taxon>Laurasiatheria</taxon>
        <taxon>Artiodactyla</taxon>
        <taxon>Suina</taxon>
        <taxon>Tayassuidae</taxon>
        <taxon>Catagonus</taxon>
    </lineage>
</organism>
<sequence length="510" mass="52302">MATQSSLGKEQPPQQGEVPAEPKNGVASVPGDTRETENPDPRALVPGVSSDPSPSGGGAPQRNTVSSSSCDVADAGTVSLTGEDPGQPSVGGVQERGRPDLQGGGSSPVKLICLVLETGQGVQIAPSGSEVAIGQAAGGAGQGPTQTTSPGKGSGRKRPCHEEAAPTQKPPRRCLFFGAAGPQSEPSSCSHSQACQGSNASPLGPALRSQSKAPGPALCSQAARPARRRRSARRRALEPGPARRRRPAPGPALPRHASAIGQACRRRPLSAPNPASRRRRDLAPDPAPRGRRDSAPDAAPRRRRGSAPDPAPRGRRGSAPDPAPRGRRGSAPDPAPRGRRGSAPGPALRSSSTTTGFVLWSRATQRRSAPSSSPSSPGPAGQSPPPSPGFALGRRISQSSSSSPEPELESLASEHRWHAVRMRASSPSPPGRFFRLPVQYGENLSSSSTSSSPSTPSSSSRFCGLRSISTPSPSTLRRILLPELDALSPLSSGEPAETGSPPPSPTPPVL</sequence>
<keyword evidence="3" id="KW-1185">Reference proteome</keyword>
<reference evidence="2" key="2">
    <citation type="submission" date="2025-09" db="UniProtKB">
        <authorList>
            <consortium name="Ensembl"/>
        </authorList>
    </citation>
    <scope>IDENTIFICATION</scope>
</reference>
<feature type="compositionally biased region" description="Low complexity" evidence="1">
    <location>
        <begin position="397"/>
        <end position="411"/>
    </location>
</feature>
<dbReference type="PANTHER" id="PTHR22467">
    <property type="entry name" value="EZH INHIBITORY PROTEIN-RELATED"/>
    <property type="match status" value="1"/>
</dbReference>
<evidence type="ECO:0000313" key="2">
    <source>
        <dbReference type="Ensembl" id="ENSCWAP00000007627.1"/>
    </source>
</evidence>
<proteinExistence type="predicted"/>
<dbReference type="AlphaFoldDB" id="A0A8C3W947"/>
<feature type="region of interest" description="Disordered" evidence="1">
    <location>
        <begin position="134"/>
        <end position="412"/>
    </location>
</feature>
<feature type="compositionally biased region" description="Polar residues" evidence="1">
    <location>
        <begin position="1"/>
        <end position="14"/>
    </location>
</feature>
<feature type="compositionally biased region" description="Low complexity" evidence="1">
    <location>
        <begin position="366"/>
        <end position="381"/>
    </location>
</feature>
<accession>A0A8C3W947</accession>